<dbReference type="EMBL" id="VFWZ01000003">
    <property type="protein sequence ID" value="TPN86003.1"/>
    <property type="molecule type" value="Genomic_DNA"/>
</dbReference>
<protein>
    <submittedName>
        <fullName evidence="1">G-D-S-L family lipolytic protein</fullName>
    </submittedName>
</protein>
<evidence type="ECO:0000313" key="2">
    <source>
        <dbReference type="Proteomes" id="UP000315540"/>
    </source>
</evidence>
<dbReference type="AlphaFoldDB" id="A0A504JEG3"/>
<comment type="caution">
    <text evidence="1">The sequence shown here is derived from an EMBL/GenBank/DDBJ whole genome shotgun (WGS) entry which is preliminary data.</text>
</comment>
<dbReference type="Proteomes" id="UP000315540">
    <property type="component" value="Unassembled WGS sequence"/>
</dbReference>
<dbReference type="GO" id="GO:0016788">
    <property type="term" value="F:hydrolase activity, acting on ester bonds"/>
    <property type="evidence" value="ECO:0007669"/>
    <property type="project" value="UniProtKB-ARBA"/>
</dbReference>
<proteinExistence type="predicted"/>
<keyword evidence="2" id="KW-1185">Reference proteome</keyword>
<dbReference type="PROSITE" id="PS51257">
    <property type="entry name" value="PROKAR_LIPOPROTEIN"/>
    <property type="match status" value="1"/>
</dbReference>
<evidence type="ECO:0000313" key="1">
    <source>
        <dbReference type="EMBL" id="TPN86003.1"/>
    </source>
</evidence>
<dbReference type="Gene3D" id="3.40.50.1110">
    <property type="entry name" value="SGNH hydrolase"/>
    <property type="match status" value="2"/>
</dbReference>
<dbReference type="OrthoDB" id="9764164at2"/>
<sequence>MIKNNIKYLAILALGLIACEPEFDNPIDESGIYKSGEADFSNFIALGNSLTAGFADGALYITGQENSFPNILSKQFSLAGGGEFTQPLMADNVGGFAGATEAFPPRLVLAFGEDGSPSPERFTGSSPSTDFSSLGASFSNMGVPGAKSYHLVAEGYGNPAGLQVSPPASNPYFVRFASSANATVLGDAVAQNPTFFTLWIGNNDILSYATSGGVGMDHNITGELNPMNYGPNDITNNMTFAGVYSQLVNGLIANGSKGVLLNLPSVTSLPFFTTVPFAPLSPLNQDFAEQIPALNQTFAGLNAAFTALGVPERAIQFSTTSASPVVIKDESLVDITANLTTAITPAFGPLAPIIAAQYGQARQATAEDLLVLTSSGIIGQPDTDRVTELINLGVPAELAGQLSVKGVSLPLEDQFVLIPAEQTAIENARTAYNATISALAAANGLALYDVASDLNQAANGGIPYNGGIVTSQFVTGGGFSLDGVHPTPRAHAIVTNGIIGAVESTYGASLPSVNPADFGTITVSNEVN</sequence>
<reference evidence="1 2" key="1">
    <citation type="submission" date="2019-06" db="EMBL/GenBank/DDBJ databases">
        <authorList>
            <person name="Meng X."/>
        </authorList>
    </citation>
    <scope>NUCLEOTIDE SEQUENCE [LARGE SCALE GENOMIC DNA]</scope>
    <source>
        <strain evidence="1 2">M625</strain>
    </source>
</reference>
<name>A0A504JEG3_9FLAO</name>
<dbReference type="SUPFAM" id="SSF52266">
    <property type="entry name" value="SGNH hydrolase"/>
    <property type="match status" value="2"/>
</dbReference>
<dbReference type="InterPro" id="IPR036514">
    <property type="entry name" value="SGNH_hydro_sf"/>
</dbReference>
<organism evidence="1 2">
    <name type="scientific">Aquimarina algicola</name>
    <dbReference type="NCBI Taxonomy" id="2589995"/>
    <lineage>
        <taxon>Bacteria</taxon>
        <taxon>Pseudomonadati</taxon>
        <taxon>Bacteroidota</taxon>
        <taxon>Flavobacteriia</taxon>
        <taxon>Flavobacteriales</taxon>
        <taxon>Flavobacteriaceae</taxon>
        <taxon>Aquimarina</taxon>
    </lineage>
</organism>
<accession>A0A504JEG3</accession>
<gene>
    <name evidence="1" type="ORF">FHK87_12055</name>
</gene>
<dbReference type="RefSeq" id="WP_140593179.1">
    <property type="nucleotide sequence ID" value="NZ_VFWZ01000003.1"/>
</dbReference>